<dbReference type="InterPro" id="IPR041033">
    <property type="entry name" value="SpaA_PFL_dom_1"/>
</dbReference>
<dbReference type="SUPFAM" id="SSF49478">
    <property type="entry name" value="Cna protein B-type domain"/>
    <property type="match status" value="1"/>
</dbReference>
<organism evidence="7 8">
    <name type="scientific">Enterococcus casseliflavus EC20</name>
    <dbReference type="NCBI Taxonomy" id="565655"/>
    <lineage>
        <taxon>Bacteria</taxon>
        <taxon>Bacillati</taxon>
        <taxon>Bacillota</taxon>
        <taxon>Bacilli</taxon>
        <taxon>Lactobacillales</taxon>
        <taxon>Enterococcaceae</taxon>
        <taxon>Enterococcus</taxon>
    </lineage>
</organism>
<evidence type="ECO:0000256" key="2">
    <source>
        <dbReference type="ARBA" id="ARBA00022525"/>
    </source>
</evidence>
<keyword evidence="5" id="KW-0472">Membrane</keyword>
<proteinExistence type="inferred from homology"/>
<feature type="transmembrane region" description="Helical" evidence="5">
    <location>
        <begin position="9"/>
        <end position="28"/>
    </location>
</feature>
<reference evidence="7 8" key="2">
    <citation type="submission" date="2013-03" db="EMBL/GenBank/DDBJ databases">
        <title>The Genome Sequence of Enterococcus casseliflavus EC20 (899205).</title>
        <authorList>
            <consortium name="The Broad Institute Genomics Platform"/>
            <consortium name="The Broad Institute Genome Sequencing Center for Infectious Disease"/>
            <person name="Russ C."/>
            <person name="Feldgarden M."/>
            <person name="Gilmore M."/>
            <person name="Manson J."/>
            <person name="Palmer K."/>
            <person name="Carniol K."/>
            <person name="Walker B."/>
            <person name="Young S.K."/>
            <person name="Zeng Q."/>
            <person name="Gargeya S."/>
            <person name="Fitzgerald M."/>
            <person name="Haas B."/>
            <person name="Abouelleil A."/>
            <person name="Allen A.W."/>
            <person name="Alvarado L."/>
            <person name="Arachchi H.M."/>
            <person name="Berlin A.M."/>
            <person name="Chapman S.B."/>
            <person name="Gainer-Dewar J."/>
            <person name="Goldberg J."/>
            <person name="Griggs A."/>
            <person name="Gujja S."/>
            <person name="Hansen M."/>
            <person name="Howarth C."/>
            <person name="Imamovic A."/>
            <person name="Ireland A."/>
            <person name="Larimer J."/>
            <person name="McCowan C."/>
            <person name="Murphy C."/>
            <person name="Pearson M."/>
            <person name="Poon T.W."/>
            <person name="Priest M."/>
            <person name="Roberts A."/>
            <person name="Saif S."/>
            <person name="Shea T."/>
            <person name="Sisk P."/>
            <person name="Sykes S."/>
            <person name="Wortman J."/>
            <person name="Nusbaum C."/>
            <person name="Birren B."/>
        </authorList>
    </citation>
    <scope>NUCLEOTIDE SEQUENCE [LARGE SCALE GENOMIC DNA]</scope>
    <source>
        <strain evidence="7 8">EC20</strain>
    </source>
</reference>
<dbReference type="EMBL" id="CP004856">
    <property type="protein sequence ID" value="EEV39679.1"/>
    <property type="molecule type" value="Genomic_DNA"/>
</dbReference>
<dbReference type="RefSeq" id="WP_015510010.1">
    <property type="nucleotide sequence ID" value="NC_020995.1"/>
</dbReference>
<evidence type="ECO:0000313" key="7">
    <source>
        <dbReference type="EMBL" id="EEV39679.1"/>
    </source>
</evidence>
<dbReference type="SUPFAM" id="SSF53300">
    <property type="entry name" value="vWA-like"/>
    <property type="match status" value="1"/>
</dbReference>
<dbReference type="InterPro" id="IPR036465">
    <property type="entry name" value="vWFA_dom_sf"/>
</dbReference>
<feature type="compositionally biased region" description="Low complexity" evidence="4">
    <location>
        <begin position="181"/>
        <end position="201"/>
    </location>
</feature>
<dbReference type="Pfam" id="PF00092">
    <property type="entry name" value="VWA"/>
    <property type="match status" value="1"/>
</dbReference>
<feature type="region of interest" description="Disordered" evidence="4">
    <location>
        <begin position="169"/>
        <end position="242"/>
    </location>
</feature>
<feature type="compositionally biased region" description="Polar residues" evidence="4">
    <location>
        <begin position="169"/>
        <end position="180"/>
    </location>
</feature>
<dbReference type="PROSITE" id="PS50234">
    <property type="entry name" value="VWFA"/>
    <property type="match status" value="1"/>
</dbReference>
<dbReference type="HOGENOM" id="CLU_007132_0_0_9"/>
<keyword evidence="5" id="KW-1133">Transmembrane helix</keyword>
<feature type="domain" description="VWFA" evidence="6">
    <location>
        <begin position="356"/>
        <end position="596"/>
    </location>
</feature>
<keyword evidence="2" id="KW-0964">Secreted</keyword>
<dbReference type="Gene3D" id="2.60.40.1140">
    <property type="entry name" value="Collagen-binding surface protein Cna, B-type domain"/>
    <property type="match status" value="1"/>
</dbReference>
<evidence type="ECO:0000256" key="1">
    <source>
        <dbReference type="ARBA" id="ARBA00007257"/>
    </source>
</evidence>
<evidence type="ECO:0000256" key="3">
    <source>
        <dbReference type="ARBA" id="ARBA00022729"/>
    </source>
</evidence>
<accession>C9A4L3</accession>
<dbReference type="PANTHER" id="PTHR36108">
    <property type="entry name" value="COLOSSIN-B-RELATED"/>
    <property type="match status" value="1"/>
</dbReference>
<dbReference type="Gene3D" id="2.60.40.10">
    <property type="entry name" value="Immunoglobulins"/>
    <property type="match status" value="3"/>
</dbReference>
<dbReference type="SMART" id="SM00327">
    <property type="entry name" value="VWA"/>
    <property type="match status" value="1"/>
</dbReference>
<dbReference type="Pfam" id="PF17802">
    <property type="entry name" value="SpaA"/>
    <property type="match status" value="3"/>
</dbReference>
<evidence type="ECO:0000259" key="6">
    <source>
        <dbReference type="PROSITE" id="PS50234"/>
    </source>
</evidence>
<evidence type="ECO:0000313" key="8">
    <source>
        <dbReference type="Proteomes" id="UP000012675"/>
    </source>
</evidence>
<gene>
    <name evidence="7" type="ORF">ECBG_01948</name>
</gene>
<dbReference type="KEGG" id="ecas:ECBG_01948"/>
<keyword evidence="5" id="KW-0812">Transmembrane</keyword>
<dbReference type="eggNOG" id="COG2304">
    <property type="taxonomic scope" value="Bacteria"/>
</dbReference>
<dbReference type="InterPro" id="IPR013783">
    <property type="entry name" value="Ig-like_fold"/>
</dbReference>
<evidence type="ECO:0000256" key="5">
    <source>
        <dbReference type="SAM" id="Phobius"/>
    </source>
</evidence>
<dbReference type="CDD" id="cd00198">
    <property type="entry name" value="vWFA"/>
    <property type="match status" value="1"/>
</dbReference>
<dbReference type="Pfam" id="PF21426">
    <property type="entry name" value="GBS104-like_Ig"/>
    <property type="match status" value="1"/>
</dbReference>
<reference evidence="7 8" key="1">
    <citation type="submission" date="2009-02" db="EMBL/GenBank/DDBJ databases">
        <authorList>
            <consortium name="The Broad Institute Genome Sequencing Platform"/>
            <person name="Feldgarden M."/>
            <person name="Young S.K."/>
            <person name="Kodira C.D."/>
            <person name="Zeng Q."/>
            <person name="Koehrsen M."/>
            <person name="Alvarado L."/>
            <person name="Berlin A."/>
            <person name="Borenstein D."/>
            <person name="Chen Z."/>
            <person name="Engels R."/>
            <person name="Freedman E."/>
            <person name="Gellesch M."/>
            <person name="Goldberg J."/>
            <person name="Griggs A."/>
            <person name="Gujja S."/>
            <person name="Heiman D."/>
            <person name="Hepburn T."/>
            <person name="Howarth C."/>
            <person name="Jen D."/>
            <person name="Larson L."/>
            <person name="Lewis B."/>
            <person name="Mehta T."/>
            <person name="Park D."/>
            <person name="Pearson M."/>
            <person name="Roberts A."/>
            <person name="Saif S."/>
            <person name="Shea T."/>
            <person name="Shenoy N."/>
            <person name="Sisk P."/>
            <person name="Stolte C."/>
            <person name="Sykes S."/>
            <person name="Walk T."/>
            <person name="White J."/>
            <person name="Yandava C."/>
            <person name="Gilmore M."/>
            <person name="Manson J."/>
            <person name="Palmer K."/>
            <person name="Carniol K."/>
            <person name="Lander E."/>
            <person name="Nusbaum C."/>
            <person name="Galagan J."/>
            <person name="Birren B."/>
        </authorList>
    </citation>
    <scope>NUCLEOTIDE SEQUENCE [LARGE SCALE GENOMIC DNA]</scope>
    <source>
        <strain evidence="7 8">EC20</strain>
    </source>
</reference>
<keyword evidence="8" id="KW-1185">Reference proteome</keyword>
<name>C9A4L3_ENTCA</name>
<evidence type="ECO:0000256" key="4">
    <source>
        <dbReference type="SAM" id="MobiDB-lite"/>
    </source>
</evidence>
<dbReference type="InterPro" id="IPR002035">
    <property type="entry name" value="VWF_A"/>
</dbReference>
<dbReference type="Gene3D" id="3.40.50.410">
    <property type="entry name" value="von Willebrand factor, type A domain"/>
    <property type="match status" value="1"/>
</dbReference>
<comment type="similarity">
    <text evidence="1">Belongs to the serine-aspartate repeat-containing protein (SDr) family.</text>
</comment>
<dbReference type="Proteomes" id="UP000012675">
    <property type="component" value="Chromosome"/>
</dbReference>
<dbReference type="AlphaFoldDB" id="C9A4L3"/>
<feature type="compositionally biased region" description="Basic and acidic residues" evidence="4">
    <location>
        <begin position="202"/>
        <end position="219"/>
    </location>
</feature>
<dbReference type="Gene3D" id="2.60.40.2110">
    <property type="match status" value="1"/>
</dbReference>
<protein>
    <recommendedName>
        <fullName evidence="6">VWFA domain-containing protein</fullName>
    </recommendedName>
</protein>
<sequence length="1195" mass="132597">MFLTKRHHWFSFIFCMLGGILFFIYSSLQINGTASAQEENTITIAETKQIKLTGHQVGNQFSLCYQLPQKNKQQRLWVQLYAIDETKEQLLLKTSNEEMTQVKDDSAQSWLTTQDFLQTPTEQELIFQLPEETKKLKLTIQIEEYDKEREESYNLLSLNESVFEIPLATNSASSETSEVNSGTGSSSEAVSESASEQTATEGSKEVSNEETKEETKEETNEAGTATSASEEETLIEPFKQEHLYQKTTVSQTFASIEPDYTTDQSGTYPVANWKTDENSNVLNHQGNKDAGETWDGITTWNGDPANLTHSYIEYGGVGDEADFALRKFAKETNTPGLFDVYLNVRGNVQRQIDPIDVVLVVDWSGSMNEMGRIAEVKKGVDRFLNQIEGSGIQDSVYMGYVGYSSDGSNYQNKTCQLGKFSEVKETIRSMTPETAAGGTFTQRGLRQAGDMLSTQNGHKKVIVLLTDGVPTYSYHVSKVHTQADGSYYGTAFSLTQDQPMNTSFLYNGYFAFDQQNNYKWINNTFIATIGEAMALKERGIEIHGLGIQLQGDQTAGYTKADVEKKMRQMVSADEDGHLYYESANEAADIADYLEKKALHIAATVTDGEITDPISQPFVYEENSLSVKSVGSAALTVQPDISMSDNTIHASGLYLGEGQELQIHYQVRIQTEAADFKPDTWYQMNGETVFYPNHQSDQKALFGVPSAKAPGKEVMIKKHWEEYDDDTSSRPETIYFEISRSPVSNENSWQTGYLKLTETDAQDQATWERSKVYALSEKDGTEYEETRLLPLYNNQGETFDYQVTNERAVAGYEATKVDAYTWKNTKVFVPLALNLIKKSAVGEVKLTGAVFELTGAGETVTLVDQGDGTYGLPADTVLQKDQTYRLEEVTAPAGHHLSKQTEWLIHIDAQGNTTIDGQPVTVDDHTITLEITNPFTEIPVAIRKYTVQKEQQVLLAGAVFSLQQKTAAGDYQEIASETSNDVGTAEFTILEPGAYRISETAGPLGYDTIAGDYEFVVGSDGKIQYQGENVAADANCWTLTHGNQLKPFDLVVNKQDELGQALEGAKFRLSGNGQTIELPESQESLAVFHFHDLTPGSYTLEEIVTPTGYAGLTAPVKIRIEEDGSVLIDEKLQPNLLVSGEKNNQIELIVTNQVKVSLPETGGNWHGWLAILSAGLLVLLTGSYLYVTRKDKPSLK</sequence>
<keyword evidence="3" id="KW-0732">Signal</keyword>
<dbReference type="InterPro" id="IPR049319">
    <property type="entry name" value="GBS104-like_Ig"/>
</dbReference>
<dbReference type="eggNOG" id="COG4932">
    <property type="taxonomic scope" value="Bacteria"/>
</dbReference>
<dbReference type="PANTHER" id="PTHR36108:SF13">
    <property type="entry name" value="COLOSSIN-B-RELATED"/>
    <property type="match status" value="1"/>
</dbReference>
<feature type="transmembrane region" description="Helical" evidence="5">
    <location>
        <begin position="1164"/>
        <end position="1186"/>
    </location>
</feature>
<dbReference type="GeneID" id="15142631"/>